<gene>
    <name evidence="1" type="ORF">A6X21_08010</name>
</gene>
<name>A0A1C3E8X7_9PLAN</name>
<evidence type="ECO:0000313" key="2">
    <source>
        <dbReference type="Proteomes" id="UP000094828"/>
    </source>
</evidence>
<accession>A0A1C3E8X7</accession>
<keyword evidence="2" id="KW-1185">Reference proteome</keyword>
<reference evidence="1 2" key="1">
    <citation type="submission" date="2016-05" db="EMBL/GenBank/DDBJ databases">
        <title>Genomic and physiological characterization of Planctopirus sp. isolated from fresh water lake.</title>
        <authorList>
            <person name="Subhash Y."/>
            <person name="Ramana C."/>
        </authorList>
    </citation>
    <scope>NUCLEOTIDE SEQUENCE [LARGE SCALE GENOMIC DNA]</scope>
    <source>
        <strain evidence="1 2">JC280</strain>
    </source>
</reference>
<organism evidence="1 2">
    <name type="scientific">Planctopirus hydrillae</name>
    <dbReference type="NCBI Taxonomy" id="1841610"/>
    <lineage>
        <taxon>Bacteria</taxon>
        <taxon>Pseudomonadati</taxon>
        <taxon>Planctomycetota</taxon>
        <taxon>Planctomycetia</taxon>
        <taxon>Planctomycetales</taxon>
        <taxon>Planctomycetaceae</taxon>
        <taxon>Planctopirus</taxon>
    </lineage>
</organism>
<comment type="caution">
    <text evidence="1">The sequence shown here is derived from an EMBL/GenBank/DDBJ whole genome shotgun (WGS) entry which is preliminary data.</text>
</comment>
<protein>
    <submittedName>
        <fullName evidence="1">Uncharacterized protein</fullName>
    </submittedName>
</protein>
<sequence>MTGGYLRKVFFSTPPISSQKHELVDQGVLMARHRMIQNIAFWFSAGSLVQSLRNSCARANCFWSQDRKNP</sequence>
<dbReference type="AlphaFoldDB" id="A0A1C3E8X7"/>
<dbReference type="EMBL" id="LYDR01000127">
    <property type="protein sequence ID" value="ODA29609.1"/>
    <property type="molecule type" value="Genomic_DNA"/>
</dbReference>
<evidence type="ECO:0000313" key="1">
    <source>
        <dbReference type="EMBL" id="ODA29609.1"/>
    </source>
</evidence>
<dbReference type="Proteomes" id="UP000094828">
    <property type="component" value="Unassembled WGS sequence"/>
</dbReference>
<proteinExistence type="predicted"/>